<sequence length="163" mass="17846">MAPKRKGREPVESTKKVGKARKARSSTGPSSEKPRAAASPTRRVTRRSNPVLVESPLEALPDIPRKKKARKAAQEKGKSVPSKVNDASTDDLTTEATRKIIVEFCKQCNSFKTRATQVKAGLESGLSGIEVVLNPEKGMKRPFKDLKAVNINELVSDILKKLK</sequence>
<evidence type="ECO:0000256" key="1">
    <source>
        <dbReference type="SAM" id="MobiDB-lite"/>
    </source>
</evidence>
<comment type="caution">
    <text evidence="2">The sequence shown here is derived from an EMBL/GenBank/DDBJ whole genome shotgun (WGS) entry which is preliminary data.</text>
</comment>
<dbReference type="PANTHER" id="PTHR33638">
    <property type="entry name" value="SELENOPROTEIN H"/>
    <property type="match status" value="1"/>
</dbReference>
<organism evidence="2 3">
    <name type="scientific">Stephania cephalantha</name>
    <dbReference type="NCBI Taxonomy" id="152367"/>
    <lineage>
        <taxon>Eukaryota</taxon>
        <taxon>Viridiplantae</taxon>
        <taxon>Streptophyta</taxon>
        <taxon>Embryophyta</taxon>
        <taxon>Tracheophyta</taxon>
        <taxon>Spermatophyta</taxon>
        <taxon>Magnoliopsida</taxon>
        <taxon>Ranunculales</taxon>
        <taxon>Menispermaceae</taxon>
        <taxon>Menispermoideae</taxon>
        <taxon>Cissampelideae</taxon>
        <taxon>Stephania</taxon>
    </lineage>
</organism>
<keyword evidence="3" id="KW-1185">Reference proteome</keyword>
<name>A0AAP0F1J3_9MAGN</name>
<evidence type="ECO:0008006" key="4">
    <source>
        <dbReference type="Google" id="ProtNLM"/>
    </source>
</evidence>
<gene>
    <name evidence="2" type="ORF">Scep_023323</name>
</gene>
<dbReference type="PANTHER" id="PTHR33638:SF1">
    <property type="entry name" value="SELENOPROTEIN H"/>
    <property type="match status" value="1"/>
</dbReference>
<proteinExistence type="predicted"/>
<dbReference type="Proteomes" id="UP001419268">
    <property type="component" value="Unassembled WGS sequence"/>
</dbReference>
<dbReference type="AlphaFoldDB" id="A0AAP0F1J3"/>
<reference evidence="2 3" key="1">
    <citation type="submission" date="2024-01" db="EMBL/GenBank/DDBJ databases">
        <title>Genome assemblies of Stephania.</title>
        <authorList>
            <person name="Yang L."/>
        </authorList>
    </citation>
    <scope>NUCLEOTIDE SEQUENCE [LARGE SCALE GENOMIC DNA]</scope>
    <source>
        <strain evidence="2">JXDWG</strain>
        <tissue evidence="2">Leaf</tissue>
    </source>
</reference>
<dbReference type="GO" id="GO:0005794">
    <property type="term" value="C:Golgi apparatus"/>
    <property type="evidence" value="ECO:0007669"/>
    <property type="project" value="TreeGrafter"/>
</dbReference>
<feature type="region of interest" description="Disordered" evidence="1">
    <location>
        <begin position="1"/>
        <end position="88"/>
    </location>
</feature>
<dbReference type="InterPro" id="IPR052674">
    <property type="entry name" value="SelWTH-like"/>
</dbReference>
<evidence type="ECO:0000313" key="2">
    <source>
        <dbReference type="EMBL" id="KAK9099893.1"/>
    </source>
</evidence>
<evidence type="ECO:0000313" key="3">
    <source>
        <dbReference type="Proteomes" id="UP001419268"/>
    </source>
</evidence>
<accession>A0AAP0F1J3</accession>
<protein>
    <recommendedName>
        <fullName evidence="4">Selenoprotein H</fullName>
    </recommendedName>
</protein>
<dbReference type="EMBL" id="JBBNAG010000010">
    <property type="protein sequence ID" value="KAK9099893.1"/>
    <property type="molecule type" value="Genomic_DNA"/>
</dbReference>